<evidence type="ECO:0000313" key="1">
    <source>
        <dbReference type="EMBL" id="EID54698.1"/>
    </source>
</evidence>
<organism evidence="1 2">
    <name type="scientific">Saccharomonospora xinjiangensis XJ-54</name>
    <dbReference type="NCBI Taxonomy" id="882086"/>
    <lineage>
        <taxon>Bacteria</taxon>
        <taxon>Bacillati</taxon>
        <taxon>Actinomycetota</taxon>
        <taxon>Actinomycetes</taxon>
        <taxon>Pseudonocardiales</taxon>
        <taxon>Pseudonocardiaceae</taxon>
        <taxon>Saccharomonospora</taxon>
    </lineage>
</organism>
<keyword evidence="2" id="KW-1185">Reference proteome</keyword>
<dbReference type="EMBL" id="JH636049">
    <property type="protein sequence ID" value="EID54698.1"/>
    <property type="molecule type" value="Genomic_DNA"/>
</dbReference>
<gene>
    <name evidence="1" type="ORF">SacxiDRAFT_2475</name>
</gene>
<name>I0V3J5_9PSEU</name>
<dbReference type="Proteomes" id="UP000004691">
    <property type="component" value="Unassembled WGS sequence"/>
</dbReference>
<dbReference type="HOGENOM" id="CLU_3257456_0_0_11"/>
<proteinExistence type="predicted"/>
<accession>I0V3J5</accession>
<dbReference type="AlphaFoldDB" id="I0V3J5"/>
<evidence type="ECO:0000313" key="2">
    <source>
        <dbReference type="Proteomes" id="UP000004691"/>
    </source>
</evidence>
<sequence length="42" mass="4475">MDNGADLLGIKTEAQASLRVNTLEAVGWSHATLAMGTPRLKH</sequence>
<protein>
    <submittedName>
        <fullName evidence="1">Uncharacterized protein</fullName>
    </submittedName>
</protein>
<reference evidence="1 2" key="1">
    <citation type="submission" date="2012-01" db="EMBL/GenBank/DDBJ databases">
        <title>Improved High-Quality Draft sequence of Saccharomonospora xinjiangensis XJ-54.</title>
        <authorList>
            <consortium name="US DOE Joint Genome Institute"/>
            <person name="Lucas S."/>
            <person name="Han J."/>
            <person name="Lapidus A."/>
            <person name="Cheng J.-F."/>
            <person name="Goodwin L."/>
            <person name="Pitluck S."/>
            <person name="Peters L."/>
            <person name="Mikhailova N."/>
            <person name="Teshima H."/>
            <person name="Detter J.C."/>
            <person name="Han C."/>
            <person name="Tapia R."/>
            <person name="Land M."/>
            <person name="Hauser L."/>
            <person name="Kyrpides N."/>
            <person name="Ivanova N."/>
            <person name="Pagani I."/>
            <person name="Brambilla E.-M."/>
            <person name="Klenk H.-P."/>
            <person name="Woyke T."/>
        </authorList>
    </citation>
    <scope>NUCLEOTIDE SEQUENCE [LARGE SCALE GENOMIC DNA]</scope>
    <source>
        <strain evidence="1 2">XJ-54</strain>
    </source>
</reference>